<dbReference type="GO" id="GO:0022857">
    <property type="term" value="F:transmembrane transporter activity"/>
    <property type="evidence" value="ECO:0007669"/>
    <property type="project" value="InterPro"/>
</dbReference>
<evidence type="ECO:0000256" key="1">
    <source>
        <dbReference type="ARBA" id="ARBA00004651"/>
    </source>
</evidence>
<evidence type="ECO:0000256" key="5">
    <source>
        <dbReference type="ARBA" id="ARBA00022989"/>
    </source>
</evidence>
<proteinExistence type="predicted"/>
<organism evidence="9 10">
    <name type="scientific">Brucella gallinifaecis</name>
    <dbReference type="NCBI Taxonomy" id="215590"/>
    <lineage>
        <taxon>Bacteria</taxon>
        <taxon>Pseudomonadati</taxon>
        <taxon>Pseudomonadota</taxon>
        <taxon>Alphaproteobacteria</taxon>
        <taxon>Hyphomicrobiales</taxon>
        <taxon>Brucellaceae</taxon>
        <taxon>Brucella/Ochrobactrum group</taxon>
        <taxon>Brucella</taxon>
    </lineage>
</organism>
<dbReference type="GO" id="GO:0005886">
    <property type="term" value="C:plasma membrane"/>
    <property type="evidence" value="ECO:0007669"/>
    <property type="project" value="UniProtKB-SubCell"/>
</dbReference>
<dbReference type="EMBL" id="VEWJ01000012">
    <property type="protein sequence ID" value="TPF74388.1"/>
    <property type="molecule type" value="Genomic_DNA"/>
</dbReference>
<dbReference type="SUPFAM" id="SSF103473">
    <property type="entry name" value="MFS general substrate transporter"/>
    <property type="match status" value="1"/>
</dbReference>
<sequence length="417" mass="45164">MVQCKFGVVIMTTTNVYAVGSTLWKPLKNDRFRTLWVANVFSNLGTWMQGMGATWLMVQISSSSQMVALVQTAMTLPIFLLVIPAGIIADKYDRPTFLLLTHAAMGLAALGLSILVTFDIATPEMLLFGTFLIGCGAAMTMPAWQAAMSTLVEPRELHSAAALNGMSFNFARAVGPAIAGFIAQATALSMIFWINAISYLGLIIVFRRWSKTSTRLSRRECAEDIPSSTASFRYLSKDVRFRALLLRTFVCFFAASSMWSLLPAFAGIQLHMQASEVGLLLGAIGFGAVLGGVFVPTLKDSIGINRLTLFAPLLLSFALILVAWKGETYWIWISMLLTGLGWAFVVSGLNGSAQGMLPKELRARAISVYLMVMYGATSAGSALWGAVSIYWGLSAAFLVSGAMLTIAIGILLRWPIE</sequence>
<comment type="caution">
    <text evidence="9">The sequence shown here is derived from an EMBL/GenBank/DDBJ whole genome shotgun (WGS) entry which is preliminary data.</text>
</comment>
<accession>A0A502BM43</accession>
<feature type="transmembrane region" description="Helical" evidence="7">
    <location>
        <begin position="126"/>
        <end position="148"/>
    </location>
</feature>
<evidence type="ECO:0000256" key="6">
    <source>
        <dbReference type="ARBA" id="ARBA00023136"/>
    </source>
</evidence>
<dbReference type="PANTHER" id="PTHR23513:SF11">
    <property type="entry name" value="STAPHYLOFERRIN A TRANSPORTER"/>
    <property type="match status" value="1"/>
</dbReference>
<protein>
    <submittedName>
        <fullName evidence="9">MFS transporter</fullName>
    </submittedName>
</protein>
<feature type="transmembrane region" description="Helical" evidence="7">
    <location>
        <begin position="96"/>
        <end position="120"/>
    </location>
</feature>
<feature type="transmembrane region" description="Helical" evidence="7">
    <location>
        <begin position="68"/>
        <end position="89"/>
    </location>
</feature>
<keyword evidence="10" id="KW-1185">Reference proteome</keyword>
<reference evidence="9 10" key="1">
    <citation type="journal article" date="2003" name="Int. J. Syst. Evol. Microbiol.">
        <title>Towards a standardized format for the description of a novel species (of an established genus): Ochrobactrum gallinifaecis sp. nov.</title>
        <authorList>
            <person name="Kampfer P."/>
            <person name="Buczolits S."/>
            <person name="Albrecht A."/>
            <person name="Busse H.J."/>
            <person name="Stackebrandt E."/>
        </authorList>
    </citation>
    <scope>NUCLEOTIDE SEQUENCE [LARGE SCALE GENOMIC DNA]</scope>
    <source>
        <strain evidence="9 10">ISO 196</strain>
    </source>
</reference>
<feature type="transmembrane region" description="Helical" evidence="7">
    <location>
        <begin position="277"/>
        <end position="295"/>
    </location>
</feature>
<evidence type="ECO:0000256" key="3">
    <source>
        <dbReference type="ARBA" id="ARBA00022475"/>
    </source>
</evidence>
<keyword evidence="4 7" id="KW-0812">Transmembrane</keyword>
<keyword evidence="2" id="KW-0813">Transport</keyword>
<dbReference type="AlphaFoldDB" id="A0A502BM43"/>
<dbReference type="PROSITE" id="PS50850">
    <property type="entry name" value="MFS"/>
    <property type="match status" value="1"/>
</dbReference>
<name>A0A502BM43_9HYPH</name>
<feature type="transmembrane region" description="Helical" evidence="7">
    <location>
        <begin position="361"/>
        <end position="383"/>
    </location>
</feature>
<feature type="transmembrane region" description="Helical" evidence="7">
    <location>
        <begin position="244"/>
        <end position="265"/>
    </location>
</feature>
<feature type="transmembrane region" description="Helical" evidence="7">
    <location>
        <begin position="389"/>
        <end position="412"/>
    </location>
</feature>
<feature type="domain" description="Major facilitator superfamily (MFS) profile" evidence="8">
    <location>
        <begin position="31"/>
        <end position="417"/>
    </location>
</feature>
<dbReference type="CDD" id="cd06173">
    <property type="entry name" value="MFS_MefA_like"/>
    <property type="match status" value="1"/>
</dbReference>
<keyword evidence="5 7" id="KW-1133">Transmembrane helix</keyword>
<dbReference type="Gene3D" id="1.20.1250.20">
    <property type="entry name" value="MFS general substrate transporter like domains"/>
    <property type="match status" value="1"/>
</dbReference>
<evidence type="ECO:0000313" key="10">
    <source>
        <dbReference type="Proteomes" id="UP000315388"/>
    </source>
</evidence>
<keyword evidence="3" id="KW-1003">Cell membrane</keyword>
<gene>
    <name evidence="9" type="ORF">FHY56_14860</name>
</gene>
<feature type="transmembrane region" description="Helical" evidence="7">
    <location>
        <begin position="160"/>
        <end position="184"/>
    </location>
</feature>
<dbReference type="InterPro" id="IPR020846">
    <property type="entry name" value="MFS_dom"/>
</dbReference>
<dbReference type="Pfam" id="PF05977">
    <property type="entry name" value="MFS_3"/>
    <property type="match status" value="1"/>
</dbReference>
<evidence type="ECO:0000313" key="9">
    <source>
        <dbReference type="EMBL" id="TPF74388.1"/>
    </source>
</evidence>
<evidence type="ECO:0000259" key="8">
    <source>
        <dbReference type="PROSITE" id="PS50850"/>
    </source>
</evidence>
<feature type="transmembrane region" description="Helical" evidence="7">
    <location>
        <begin position="36"/>
        <end position="56"/>
    </location>
</feature>
<dbReference type="InterPro" id="IPR010290">
    <property type="entry name" value="TM_effector"/>
</dbReference>
<dbReference type="InterPro" id="IPR036259">
    <property type="entry name" value="MFS_trans_sf"/>
</dbReference>
<keyword evidence="6 7" id="KW-0472">Membrane</keyword>
<dbReference type="Proteomes" id="UP000315388">
    <property type="component" value="Unassembled WGS sequence"/>
</dbReference>
<evidence type="ECO:0000256" key="2">
    <source>
        <dbReference type="ARBA" id="ARBA00022448"/>
    </source>
</evidence>
<dbReference type="PANTHER" id="PTHR23513">
    <property type="entry name" value="INTEGRAL MEMBRANE EFFLUX PROTEIN-RELATED"/>
    <property type="match status" value="1"/>
</dbReference>
<evidence type="ECO:0000256" key="7">
    <source>
        <dbReference type="SAM" id="Phobius"/>
    </source>
</evidence>
<comment type="subcellular location">
    <subcellularLocation>
        <location evidence="1">Cell membrane</location>
        <topology evidence="1">Multi-pass membrane protein</topology>
    </subcellularLocation>
</comment>
<feature type="transmembrane region" description="Helical" evidence="7">
    <location>
        <begin position="190"/>
        <end position="209"/>
    </location>
</feature>
<evidence type="ECO:0000256" key="4">
    <source>
        <dbReference type="ARBA" id="ARBA00022692"/>
    </source>
</evidence>
<feature type="transmembrane region" description="Helical" evidence="7">
    <location>
        <begin position="307"/>
        <end position="324"/>
    </location>
</feature>
<feature type="transmembrane region" description="Helical" evidence="7">
    <location>
        <begin position="330"/>
        <end position="349"/>
    </location>
</feature>